<feature type="transmembrane region" description="Helical" evidence="6">
    <location>
        <begin position="60"/>
        <end position="82"/>
    </location>
</feature>
<dbReference type="EMBL" id="NOIF01000164">
    <property type="protein sequence ID" value="OZS42308.1"/>
    <property type="molecule type" value="Genomic_DNA"/>
</dbReference>
<dbReference type="Proteomes" id="UP000215999">
    <property type="component" value="Unassembled WGS sequence"/>
</dbReference>
<keyword evidence="3 6" id="KW-0812">Transmembrane</keyword>
<accession>A0ABX4FU07</accession>
<keyword evidence="5 6" id="KW-0472">Membrane</keyword>
<evidence type="ECO:0000259" key="7">
    <source>
        <dbReference type="Pfam" id="PF06271"/>
    </source>
</evidence>
<dbReference type="PANTHER" id="PTHR36115">
    <property type="entry name" value="PROLINE-RICH ANTIGEN HOMOLOG-RELATED"/>
    <property type="match status" value="1"/>
</dbReference>
<evidence type="ECO:0000313" key="9">
    <source>
        <dbReference type="Proteomes" id="UP000215999"/>
    </source>
</evidence>
<feature type="domain" description="RDD" evidence="7">
    <location>
        <begin position="21"/>
        <end position="148"/>
    </location>
</feature>
<dbReference type="PANTHER" id="PTHR36115:SF4">
    <property type="entry name" value="MEMBRANE PROTEIN"/>
    <property type="match status" value="1"/>
</dbReference>
<feature type="transmembrane region" description="Helical" evidence="6">
    <location>
        <begin position="116"/>
        <end position="135"/>
    </location>
</feature>
<evidence type="ECO:0000313" key="8">
    <source>
        <dbReference type="EMBL" id="OZS42308.1"/>
    </source>
</evidence>
<comment type="caution">
    <text evidence="8">The sequence shown here is derived from an EMBL/GenBank/DDBJ whole genome shotgun (WGS) entry which is preliminary data.</text>
</comment>
<comment type="subcellular location">
    <subcellularLocation>
        <location evidence="1">Cell membrane</location>
        <topology evidence="1">Multi-pass membrane protein</topology>
    </subcellularLocation>
</comment>
<evidence type="ECO:0000256" key="1">
    <source>
        <dbReference type="ARBA" id="ARBA00004651"/>
    </source>
</evidence>
<sequence length="166" mass="18682">MQWRGRRVKVNDEVIPPDNEYVGFWARVGASLIDCLIMVLIIIPLMYIVYGESYLYSEDVLLGGMDAVLNYVFPLCATIAFWTYKSATPGKMVIKATVVDAKTGKPLTVKQSLLRYFGYIVSTIPLGLGLFWVGWDKKKQGWHDKIAGSVVIRLRSQGSDKVTFSH</sequence>
<evidence type="ECO:0000256" key="5">
    <source>
        <dbReference type="ARBA" id="ARBA00023136"/>
    </source>
</evidence>
<evidence type="ECO:0000256" key="4">
    <source>
        <dbReference type="ARBA" id="ARBA00022989"/>
    </source>
</evidence>
<evidence type="ECO:0000256" key="3">
    <source>
        <dbReference type="ARBA" id="ARBA00022692"/>
    </source>
</evidence>
<keyword evidence="9" id="KW-1185">Reference proteome</keyword>
<evidence type="ECO:0000256" key="6">
    <source>
        <dbReference type="SAM" id="Phobius"/>
    </source>
</evidence>
<dbReference type="Pfam" id="PF06271">
    <property type="entry name" value="RDD"/>
    <property type="match status" value="1"/>
</dbReference>
<evidence type="ECO:0000256" key="2">
    <source>
        <dbReference type="ARBA" id="ARBA00022475"/>
    </source>
</evidence>
<gene>
    <name evidence="8" type="ORF">ASV53_19100</name>
</gene>
<dbReference type="InterPro" id="IPR010432">
    <property type="entry name" value="RDD"/>
</dbReference>
<keyword evidence="4 6" id="KW-1133">Transmembrane helix</keyword>
<dbReference type="InterPro" id="IPR051791">
    <property type="entry name" value="Pra-immunoreactive"/>
</dbReference>
<feature type="transmembrane region" description="Helical" evidence="6">
    <location>
        <begin position="24"/>
        <end position="48"/>
    </location>
</feature>
<protein>
    <submittedName>
        <fullName evidence="8">RDD family protein</fullName>
    </submittedName>
</protein>
<name>A0ABX4FU07_9GAMM</name>
<reference evidence="8 9" key="1">
    <citation type="journal article" date="2016" name="Antonie Van Leeuwenhoek">
        <title>Photobacterium sanguinicancri sp. nov. isolated from marine animals.</title>
        <authorList>
            <person name="Gomez-Gil B."/>
            <person name="Roque A."/>
            <person name="Rotllant G."/>
            <person name="Romalde J.L."/>
            <person name="Doce A."/>
            <person name="Eggermont M."/>
            <person name="Defoirdt T."/>
        </authorList>
    </citation>
    <scope>NUCLEOTIDE SEQUENCE [LARGE SCALE GENOMIC DNA]</scope>
    <source>
        <strain evidence="8 9">CAIM 1827</strain>
    </source>
</reference>
<proteinExistence type="predicted"/>
<keyword evidence="2" id="KW-1003">Cell membrane</keyword>
<organism evidence="8 9">
    <name type="scientific">Photobacterium sanguinicancri</name>
    <dbReference type="NCBI Taxonomy" id="875932"/>
    <lineage>
        <taxon>Bacteria</taxon>
        <taxon>Pseudomonadati</taxon>
        <taxon>Pseudomonadota</taxon>
        <taxon>Gammaproteobacteria</taxon>
        <taxon>Vibrionales</taxon>
        <taxon>Vibrionaceae</taxon>
        <taxon>Photobacterium</taxon>
    </lineage>
</organism>